<reference evidence="2" key="1">
    <citation type="submission" date="2022-11" db="EMBL/GenBank/DDBJ databases">
        <authorList>
            <person name="Graham C."/>
            <person name="Newman J.D."/>
        </authorList>
    </citation>
    <scope>NUCLEOTIDE SEQUENCE</scope>
    <source>
        <strain evidence="2">DSM 19486</strain>
    </source>
</reference>
<evidence type="ECO:0000313" key="3">
    <source>
        <dbReference type="Proteomes" id="UP001142592"/>
    </source>
</evidence>
<dbReference type="RefSeq" id="WP_266269007.1">
    <property type="nucleotide sequence ID" value="NZ_JAPJUH010000003.1"/>
</dbReference>
<comment type="caution">
    <text evidence="2">The sequence shown here is derived from an EMBL/GenBank/DDBJ whole genome shotgun (WGS) entry which is preliminary data.</text>
</comment>
<dbReference type="Proteomes" id="UP001142592">
    <property type="component" value="Unassembled WGS sequence"/>
</dbReference>
<name>A0A9X3I9V5_9SPHI</name>
<keyword evidence="3" id="KW-1185">Reference proteome</keyword>
<keyword evidence="1" id="KW-0732">Signal</keyword>
<evidence type="ECO:0000256" key="1">
    <source>
        <dbReference type="SAM" id="SignalP"/>
    </source>
</evidence>
<sequence>MKFIFRYFWLMVCTLPMAECVAQQANQSIDIGQEIVQYGQSFSNAGLFIHFDKTTYTNSEKIWFSAYLTKADSAHVTLHHTLSIALFDDVTNKVNLSGQFAFENGLCAGSLSLPDTIASGAYHIIGYTNLLDSNGQPKNIFRQAINIKTIVVENFKATLALVDTDRADSLRISLNIKEETKRKSNYNINIKVGNLPDRPLKSSKTGQNVISIARGQITPQHPVLIATIKNQNEIKRLQLKLPAIEKDSLKIRFYPEGGNLSANNLNTVGWEAKSINGEPARVKGILLEDNKVLDTIQTLSSGMNKFRMLPKAGKNYTFQLIQGNPAVYANVTYQLPRAINHIVAMNVSKAVVDDTIKIQVRTNGVRRMRLLLHNYRSVYVDVPLLTTAIGRTIKIGLADVPRGVFALTLLDSIGRPESERLFFSHYNQEDKIIVNADKAVYHTKETVQLKLNLSKYFKDTNTGIVSIACVQQNRLQSALTQDIQSFHYLSDELGDMPTDHSGRDFRNISYIEDILLVKGWRKYSWTDMLKTSDPGSSSYTSAEFKGKVTRFGKKLKRAVKLSVLRGNNYSVIETDNSGKFILTHQDLRIEQGKKVVLNVNESNKENYQINIENPYIKLNESLNTVIESHSGGISILQVSNDVQGLAGFEKTNMLKEVVIKAQREGNIFSPTGHTEKEGRNRCGDYLCVTWCLNCPFSGHTWKTYIPEKGKTYMRHIVSDNRIIQNIPLIYQGCELETNKHSALTINGINYSSEKYSLDEAELSMPAPAYSSTLLWSPLEIVTAGQDKELKFFTGDITGTFQIIVQGISDNSLLYETKTFTVAKK</sequence>
<feature type="signal peptide" evidence="1">
    <location>
        <begin position="1"/>
        <end position="18"/>
    </location>
</feature>
<organism evidence="2 3">
    <name type="scientific">Pedobacter agri</name>
    <dbReference type="NCBI Taxonomy" id="454586"/>
    <lineage>
        <taxon>Bacteria</taxon>
        <taxon>Pseudomonadati</taxon>
        <taxon>Bacteroidota</taxon>
        <taxon>Sphingobacteriia</taxon>
        <taxon>Sphingobacteriales</taxon>
        <taxon>Sphingobacteriaceae</taxon>
        <taxon>Pedobacter</taxon>
    </lineage>
</organism>
<gene>
    <name evidence="2" type="ORF">OQZ29_09315</name>
</gene>
<dbReference type="AlphaFoldDB" id="A0A9X3I9V5"/>
<evidence type="ECO:0000313" key="2">
    <source>
        <dbReference type="EMBL" id="MCX3264943.1"/>
    </source>
</evidence>
<feature type="chain" id="PRO_5040726101" description="Macroglobulin domain-containing protein" evidence="1">
    <location>
        <begin position="19"/>
        <end position="824"/>
    </location>
</feature>
<dbReference type="Gene3D" id="2.60.40.1930">
    <property type="match status" value="1"/>
</dbReference>
<evidence type="ECO:0008006" key="4">
    <source>
        <dbReference type="Google" id="ProtNLM"/>
    </source>
</evidence>
<accession>A0A9X3I9V5</accession>
<protein>
    <recommendedName>
        <fullName evidence="4">Macroglobulin domain-containing protein</fullName>
    </recommendedName>
</protein>
<dbReference type="EMBL" id="JAPJUH010000003">
    <property type="protein sequence ID" value="MCX3264943.1"/>
    <property type="molecule type" value="Genomic_DNA"/>
</dbReference>
<proteinExistence type="predicted"/>